<evidence type="ECO:0000256" key="1">
    <source>
        <dbReference type="SAM" id="Coils"/>
    </source>
</evidence>
<protein>
    <recommendedName>
        <fullName evidence="2">Ska2 N-terminal domain-containing protein</fullName>
    </recommendedName>
</protein>
<organism evidence="3">
    <name type="scientific">Oppiella nova</name>
    <dbReference type="NCBI Taxonomy" id="334625"/>
    <lineage>
        <taxon>Eukaryota</taxon>
        <taxon>Metazoa</taxon>
        <taxon>Ecdysozoa</taxon>
        <taxon>Arthropoda</taxon>
        <taxon>Chelicerata</taxon>
        <taxon>Arachnida</taxon>
        <taxon>Acari</taxon>
        <taxon>Acariformes</taxon>
        <taxon>Sarcoptiformes</taxon>
        <taxon>Oribatida</taxon>
        <taxon>Brachypylina</taxon>
        <taxon>Oppioidea</taxon>
        <taxon>Oppiidae</taxon>
        <taxon>Oppiella</taxon>
    </lineage>
</organism>
<name>A0A7R9LID8_9ACAR</name>
<feature type="domain" description="Ska2 N-terminal" evidence="2">
    <location>
        <begin position="4"/>
        <end position="101"/>
    </location>
</feature>
<dbReference type="OrthoDB" id="6509046at2759"/>
<keyword evidence="4" id="KW-1185">Reference proteome</keyword>
<accession>A0A7R9LID8</accession>
<dbReference type="EMBL" id="OC915560">
    <property type="protein sequence ID" value="CAD7640987.1"/>
    <property type="molecule type" value="Genomic_DNA"/>
</dbReference>
<dbReference type="Pfam" id="PF16740">
    <property type="entry name" value="SKA2"/>
    <property type="match status" value="1"/>
</dbReference>
<dbReference type="AlphaFoldDB" id="A0A7R9LID8"/>
<gene>
    <name evidence="3" type="ORF">ONB1V03_LOCUS2859</name>
</gene>
<proteinExistence type="predicted"/>
<feature type="coiled-coil region" evidence="1">
    <location>
        <begin position="55"/>
        <end position="85"/>
    </location>
</feature>
<dbReference type="EMBL" id="CAJPVJ010000735">
    <property type="protein sequence ID" value="CAG2163276.1"/>
    <property type="molecule type" value="Genomic_DNA"/>
</dbReference>
<keyword evidence="1" id="KW-0175">Coiled coil</keyword>
<evidence type="ECO:0000259" key="2">
    <source>
        <dbReference type="Pfam" id="PF16740"/>
    </source>
</evidence>
<evidence type="ECO:0000313" key="3">
    <source>
        <dbReference type="EMBL" id="CAD7640987.1"/>
    </source>
</evidence>
<dbReference type="InterPro" id="IPR042091">
    <property type="entry name" value="Ska2_N"/>
</dbReference>
<dbReference type="Gene3D" id="6.10.250.1380">
    <property type="match status" value="1"/>
</dbReference>
<dbReference type="Proteomes" id="UP000728032">
    <property type="component" value="Unassembled WGS sequence"/>
</dbReference>
<sequence>MANCVDTLEAVLGSVDCKLDSILYQLEHKLCQIETPDGGDGQPIVMSCSQMITDLKDIQRDVQAIRSQRKELQELEKQLSDQLWHKCKGVEKDVLKLKRTVNYE</sequence>
<reference evidence="3" key="1">
    <citation type="submission" date="2020-11" db="EMBL/GenBank/DDBJ databases">
        <authorList>
            <person name="Tran Van P."/>
        </authorList>
    </citation>
    <scope>NUCLEOTIDE SEQUENCE</scope>
</reference>
<evidence type="ECO:0000313" key="4">
    <source>
        <dbReference type="Proteomes" id="UP000728032"/>
    </source>
</evidence>